<dbReference type="PANTHER" id="PTHR42928:SF5">
    <property type="entry name" value="BLR1237 PROTEIN"/>
    <property type="match status" value="1"/>
</dbReference>
<keyword evidence="2" id="KW-0732">Signal</keyword>
<evidence type="ECO:0000313" key="4">
    <source>
        <dbReference type="Proteomes" id="UP000282741"/>
    </source>
</evidence>
<dbReference type="PIRSF" id="PIRSF017082">
    <property type="entry name" value="YflP"/>
    <property type="match status" value="1"/>
</dbReference>
<organism evidence="3 4">
    <name type="scientific">Bordetella hinzii</name>
    <dbReference type="NCBI Taxonomy" id="103855"/>
    <lineage>
        <taxon>Bacteria</taxon>
        <taxon>Pseudomonadati</taxon>
        <taxon>Pseudomonadota</taxon>
        <taxon>Betaproteobacteria</taxon>
        <taxon>Burkholderiales</taxon>
        <taxon>Alcaligenaceae</taxon>
        <taxon>Bordetella</taxon>
    </lineage>
</organism>
<evidence type="ECO:0000256" key="2">
    <source>
        <dbReference type="SAM" id="SignalP"/>
    </source>
</evidence>
<dbReference type="Gene3D" id="3.40.190.150">
    <property type="entry name" value="Bordetella uptake gene, domain 1"/>
    <property type="match status" value="1"/>
</dbReference>
<dbReference type="Pfam" id="PF03401">
    <property type="entry name" value="TctC"/>
    <property type="match status" value="1"/>
</dbReference>
<dbReference type="PANTHER" id="PTHR42928">
    <property type="entry name" value="TRICARBOXYLATE-BINDING PROTEIN"/>
    <property type="match status" value="1"/>
</dbReference>
<evidence type="ECO:0000256" key="1">
    <source>
        <dbReference type="ARBA" id="ARBA00006987"/>
    </source>
</evidence>
<protein>
    <submittedName>
        <fullName evidence="3">Tripartite tricarboxylate transporter substrate binding protein</fullName>
    </submittedName>
</protein>
<evidence type="ECO:0000313" key="3">
    <source>
        <dbReference type="EMBL" id="AZW16316.1"/>
    </source>
</evidence>
<accession>A0AAN1VEY6</accession>
<dbReference type="SUPFAM" id="SSF53850">
    <property type="entry name" value="Periplasmic binding protein-like II"/>
    <property type="match status" value="1"/>
</dbReference>
<dbReference type="AlphaFoldDB" id="A0AAN1VEY6"/>
<dbReference type="Proteomes" id="UP000282741">
    <property type="component" value="Chromosome"/>
</dbReference>
<feature type="signal peptide" evidence="2">
    <location>
        <begin position="1"/>
        <end position="30"/>
    </location>
</feature>
<dbReference type="EMBL" id="CP024172">
    <property type="protein sequence ID" value="AZW16316.1"/>
    <property type="molecule type" value="Genomic_DNA"/>
</dbReference>
<sequence>MRTRGDIIMKIASLLLAAGLALGVSAPAAAAAYPERPIRLVVPFPAGSTTDAMARFLGERVARTLGQSVIVENKAGAQGSIAASEVSRAAPDGYTLLVGTNSTQSANVHLFHKLSYDPGRDFAGITQFTMNPLVLVVRPDLPVQDVAQFIAYAKAHPGRLNYGTGNTGSLAAAQMLKSMAGIQAMDVPYAGTPQAITDLLAGRLDFMITDISVTRPYIEAGKLRALAVTPRQRVASLPDTPTLAQSGLPDYEFVAWGGLFAPAATPAPIIDRLNQAFVQALQSAEASAFFAKQGQEAAPRTPRAFDDYVAAQAVLWGELLAAAGQKKQ</sequence>
<dbReference type="Gene3D" id="3.40.190.10">
    <property type="entry name" value="Periplasmic binding protein-like II"/>
    <property type="match status" value="1"/>
</dbReference>
<dbReference type="InterPro" id="IPR005064">
    <property type="entry name" value="BUG"/>
</dbReference>
<name>A0AAN1VEY6_9BORD</name>
<dbReference type="InterPro" id="IPR042100">
    <property type="entry name" value="Bug_dom1"/>
</dbReference>
<reference evidence="4" key="1">
    <citation type="submission" date="2017-10" db="EMBL/GenBank/DDBJ databases">
        <title>Whole genome sequencing of various Bordetella species.</title>
        <authorList>
            <person name="Weigand M.R."/>
            <person name="Loparev V."/>
            <person name="Peng Y."/>
            <person name="Bowden K.E."/>
            <person name="Tondella M.L."/>
            <person name="Williams M.M."/>
        </authorList>
    </citation>
    <scope>NUCLEOTIDE SEQUENCE [LARGE SCALE GENOMIC DNA]</scope>
    <source>
        <strain evidence="4">H720</strain>
    </source>
</reference>
<comment type="similarity">
    <text evidence="1">Belongs to the UPF0065 (bug) family.</text>
</comment>
<proteinExistence type="inferred from homology"/>
<gene>
    <name evidence="3" type="ORF">CS347_05785</name>
</gene>
<feature type="chain" id="PRO_5043010072" evidence="2">
    <location>
        <begin position="31"/>
        <end position="328"/>
    </location>
</feature>
<dbReference type="CDD" id="cd07012">
    <property type="entry name" value="PBP2_Bug_TTT"/>
    <property type="match status" value="1"/>
</dbReference>